<keyword evidence="2" id="KW-0472">Membrane</keyword>
<evidence type="ECO:0000256" key="1">
    <source>
        <dbReference type="SAM" id="MobiDB-lite"/>
    </source>
</evidence>
<dbReference type="EMBL" id="JADBJN010000001">
    <property type="protein sequence ID" value="KAG5679863.1"/>
    <property type="molecule type" value="Genomic_DNA"/>
</dbReference>
<accession>A0A9J6CD12</accession>
<reference evidence="3" key="1">
    <citation type="submission" date="2021-03" db="EMBL/GenBank/DDBJ databases">
        <title>Chromosome level genome of the anhydrobiotic midge Polypedilum vanderplanki.</title>
        <authorList>
            <person name="Yoshida Y."/>
            <person name="Kikawada T."/>
            <person name="Gusev O."/>
        </authorList>
    </citation>
    <scope>NUCLEOTIDE SEQUENCE</scope>
    <source>
        <strain evidence="3">NIAS01</strain>
        <tissue evidence="3">Whole body or cell culture</tissue>
    </source>
</reference>
<dbReference type="Proteomes" id="UP001107558">
    <property type="component" value="Chromosome 1"/>
</dbReference>
<proteinExistence type="predicted"/>
<protein>
    <submittedName>
        <fullName evidence="3">Uncharacterized protein</fullName>
    </submittedName>
</protein>
<keyword evidence="2" id="KW-1133">Transmembrane helix</keyword>
<evidence type="ECO:0000313" key="3">
    <source>
        <dbReference type="EMBL" id="KAG5679863.1"/>
    </source>
</evidence>
<feature type="region of interest" description="Disordered" evidence="1">
    <location>
        <begin position="1119"/>
        <end position="1141"/>
    </location>
</feature>
<keyword evidence="2" id="KW-0812">Transmembrane</keyword>
<sequence>MKCSACLEKKCKRKYKNRNECVGKEEKIRCSCACQVSRTRNVVATASAVTFGAAVVGGGIALTIFTGGIAASAGIAMSSVGSTLIFQPLKKQMSGDRISLRETLKDVTVGAAGGALGLIGMSGIGNDLANLAVDVAKVGIKASAGMVESAYGATSEMMGDTVEKSSMMVHDVMEKSSMLVYGAVGATSTMFTSAAHGTRNFLKRKKEEFDDNFSQDKPSLWERTSKKFNRKRKSISVETDTLEAIKDGMIDPNKLYQDAIKQFVAEFLKNDDASLCDIRRLFRNDQNDEISKICILNPENSRNYKETFDILNDIQMFFDYKIDDQEIQQKRQTIWKSFSKSFLTKGGEHSIMNGAILQAIETGAIDPKKICVDVTNQLLLTTAVEISEDLEIQTLYDIRLLFKDDHIDEISKIYILPPEVKKQNNEEIGEIFDDFQTILRGEKTVEEVLTQKKKSIWKKMTIKFKKKVKQLNSIDETENEKIDIKKLYLEAKNQVCGSFNTKEDDENEILCDLRMLFKDVQDEEISQIYILPQENSLENKIVEVLNGLQILFENEVAISEFLAKTKKSFWRTFSKNSKKQEKYSVIKEVLYEVIESGAINPKQFFNYIKNQLLSTTEKSEDEILYDIRLLFKNDQNDYIAKLYILPEEKDFKNAMLEILNELQMVYKSDEIDEFANKVGNKGNLEANDVNTKTSKFFKNKKVADAENVNKEKSKYKGISVWKKMSFKLKTKEKHIAVKQFETIDNEEILHYIRVLYRRDLNDEISKIFILPIENLQNSQEKSDEILCDIHLLFKDEQAGNKVKTIFKLSKEKKVSINKTETKEKDKTEKSHSILKRMSFKIKTKEKPVVTKSSTETDKVVNIEKSISENFDEEEFLYDISMLYKENQIKEDNNDVYQDKTSLRLNSDNNSQIKEKGHSFWKKKEKHSLVKEFIKDVNDNIETEEKKLDLNDQLIASSTDDEVLQVEHVEEAENKTMDEEQKDQSNKVIEIEEHETESVPNTKFEEISSNHSCETKDKIIDDKNEVIKSENQSMLLNHDITVASIVEQEKNNNDKIFNQHKKDPAKDIKPKDFDEEILCDLHLLFKNDQDINERTNIEKCASKSGIKTKFFKSKKTLFSDSVTETKEKSFWKKPQKKERKRK</sequence>
<evidence type="ECO:0000313" key="4">
    <source>
        <dbReference type="Proteomes" id="UP001107558"/>
    </source>
</evidence>
<keyword evidence="4" id="KW-1185">Reference proteome</keyword>
<name>A0A9J6CD12_POLVA</name>
<feature type="transmembrane region" description="Helical" evidence="2">
    <location>
        <begin position="42"/>
        <end position="62"/>
    </location>
</feature>
<organism evidence="3 4">
    <name type="scientific">Polypedilum vanderplanki</name>
    <name type="common">Sleeping chironomid midge</name>
    <dbReference type="NCBI Taxonomy" id="319348"/>
    <lineage>
        <taxon>Eukaryota</taxon>
        <taxon>Metazoa</taxon>
        <taxon>Ecdysozoa</taxon>
        <taxon>Arthropoda</taxon>
        <taxon>Hexapoda</taxon>
        <taxon>Insecta</taxon>
        <taxon>Pterygota</taxon>
        <taxon>Neoptera</taxon>
        <taxon>Endopterygota</taxon>
        <taxon>Diptera</taxon>
        <taxon>Nematocera</taxon>
        <taxon>Chironomoidea</taxon>
        <taxon>Chironomidae</taxon>
        <taxon>Chironominae</taxon>
        <taxon>Polypedilum</taxon>
        <taxon>Polypedilum</taxon>
    </lineage>
</organism>
<evidence type="ECO:0000256" key="2">
    <source>
        <dbReference type="SAM" id="Phobius"/>
    </source>
</evidence>
<gene>
    <name evidence="3" type="ORF">PVAND_009400</name>
</gene>
<feature type="compositionally biased region" description="Basic residues" evidence="1">
    <location>
        <begin position="1130"/>
        <end position="1141"/>
    </location>
</feature>
<comment type="caution">
    <text evidence="3">The sequence shown here is derived from an EMBL/GenBank/DDBJ whole genome shotgun (WGS) entry which is preliminary data.</text>
</comment>
<dbReference type="AlphaFoldDB" id="A0A9J6CD12"/>